<reference evidence="1 2" key="1">
    <citation type="submission" date="2024-06" db="EMBL/GenBank/DDBJ databases">
        <title>Genomic Encyclopedia of Type Strains, Phase IV (KMG-IV): sequencing the most valuable type-strain genomes for metagenomic binning, comparative biology and taxonomic classification.</title>
        <authorList>
            <person name="Goeker M."/>
        </authorList>
    </citation>
    <scope>NUCLEOTIDE SEQUENCE [LARGE SCALE GENOMIC DNA]</scope>
    <source>
        <strain evidence="1 2">DSM 29288</strain>
    </source>
</reference>
<protein>
    <submittedName>
        <fullName evidence="1">Uncharacterized protein</fullName>
    </submittedName>
</protein>
<sequence>MRDEPVAIICVRAASSNCFISFSHYDQGLPVGGFEDGQIEIDGYCGMSDRSFPRGQTTGNIWIRA</sequence>
<comment type="caution">
    <text evidence="1">The sequence shown here is derived from an EMBL/GenBank/DDBJ whole genome shotgun (WGS) entry which is preliminary data.</text>
</comment>
<name>A0ABV2MGA5_9HYPH</name>
<organism evidence="1 2">
    <name type="scientific">Rhizobium binae</name>
    <dbReference type="NCBI Taxonomy" id="1138190"/>
    <lineage>
        <taxon>Bacteria</taxon>
        <taxon>Pseudomonadati</taxon>
        <taxon>Pseudomonadota</taxon>
        <taxon>Alphaproteobacteria</taxon>
        <taxon>Hyphomicrobiales</taxon>
        <taxon>Rhizobiaceae</taxon>
        <taxon>Rhizobium/Agrobacterium group</taxon>
        <taxon>Rhizobium</taxon>
    </lineage>
</organism>
<dbReference type="Proteomes" id="UP001549077">
    <property type="component" value="Unassembled WGS sequence"/>
</dbReference>
<gene>
    <name evidence="1" type="ORF">ABID08_002869</name>
</gene>
<evidence type="ECO:0000313" key="2">
    <source>
        <dbReference type="Proteomes" id="UP001549077"/>
    </source>
</evidence>
<proteinExistence type="predicted"/>
<dbReference type="EMBL" id="JBEPMY010000006">
    <property type="protein sequence ID" value="MET3755498.1"/>
    <property type="molecule type" value="Genomic_DNA"/>
</dbReference>
<keyword evidence="2" id="KW-1185">Reference proteome</keyword>
<evidence type="ECO:0000313" key="1">
    <source>
        <dbReference type="EMBL" id="MET3755498.1"/>
    </source>
</evidence>
<accession>A0ABV2MGA5</accession>